<accession>A0A6A4IFY5</accession>
<keyword evidence="1" id="KW-0732">Signal</keyword>
<dbReference type="AlphaFoldDB" id="A0A6A4IFY5"/>
<evidence type="ECO:0000313" key="2">
    <source>
        <dbReference type="EMBL" id="KAE9407555.1"/>
    </source>
</evidence>
<organism evidence="2 3">
    <name type="scientific">Gymnopus androsaceus JB14</name>
    <dbReference type="NCBI Taxonomy" id="1447944"/>
    <lineage>
        <taxon>Eukaryota</taxon>
        <taxon>Fungi</taxon>
        <taxon>Dikarya</taxon>
        <taxon>Basidiomycota</taxon>
        <taxon>Agaricomycotina</taxon>
        <taxon>Agaricomycetes</taxon>
        <taxon>Agaricomycetidae</taxon>
        <taxon>Agaricales</taxon>
        <taxon>Marasmiineae</taxon>
        <taxon>Omphalotaceae</taxon>
        <taxon>Gymnopus</taxon>
    </lineage>
</organism>
<dbReference type="Proteomes" id="UP000799118">
    <property type="component" value="Unassembled WGS sequence"/>
</dbReference>
<evidence type="ECO:0000313" key="3">
    <source>
        <dbReference type="Proteomes" id="UP000799118"/>
    </source>
</evidence>
<keyword evidence="3" id="KW-1185">Reference proteome</keyword>
<feature type="chain" id="PRO_5025608302" evidence="1">
    <location>
        <begin position="27"/>
        <end position="205"/>
    </location>
</feature>
<dbReference type="OrthoDB" id="3120158at2759"/>
<dbReference type="EMBL" id="ML769395">
    <property type="protein sequence ID" value="KAE9407555.1"/>
    <property type="molecule type" value="Genomic_DNA"/>
</dbReference>
<sequence>MYMIRNMFAAFGLFQFATNLVATVYALPTAEIQSSLPVERRTNPGVYMIVTPGTAKDVIKSTDSGKYIMYIKFGDGSESEREKDYSTHNPDYLFKGAIIHDTHLSKSTFEQILKKNTNGGQTYTAVTKNPLAAREWYFVYLGTSAGAAQQKAAAIIAVGKKGMNDLEKTSKEFVAKVDAKEKKKAEDAYNEAITNFETALEAVIR</sequence>
<gene>
    <name evidence="2" type="ORF">BT96DRAFT_971253</name>
</gene>
<protein>
    <submittedName>
        <fullName evidence="2">Uncharacterized protein</fullName>
    </submittedName>
</protein>
<reference evidence="2" key="1">
    <citation type="journal article" date="2019" name="Environ. Microbiol.">
        <title>Fungal ecological strategies reflected in gene transcription - a case study of two litter decomposers.</title>
        <authorList>
            <person name="Barbi F."/>
            <person name="Kohler A."/>
            <person name="Barry K."/>
            <person name="Baskaran P."/>
            <person name="Daum C."/>
            <person name="Fauchery L."/>
            <person name="Ihrmark K."/>
            <person name="Kuo A."/>
            <person name="LaButti K."/>
            <person name="Lipzen A."/>
            <person name="Morin E."/>
            <person name="Grigoriev I.V."/>
            <person name="Henrissat B."/>
            <person name="Lindahl B."/>
            <person name="Martin F."/>
        </authorList>
    </citation>
    <scope>NUCLEOTIDE SEQUENCE</scope>
    <source>
        <strain evidence="2">JB14</strain>
    </source>
</reference>
<name>A0A6A4IFY5_9AGAR</name>
<feature type="signal peptide" evidence="1">
    <location>
        <begin position="1"/>
        <end position="26"/>
    </location>
</feature>
<evidence type="ECO:0000256" key="1">
    <source>
        <dbReference type="SAM" id="SignalP"/>
    </source>
</evidence>
<proteinExistence type="predicted"/>